<dbReference type="RefSeq" id="WP_267845178.1">
    <property type="nucleotide sequence ID" value="NZ_JAPMXC010000001.1"/>
</dbReference>
<organism evidence="3 4">
    <name type="scientific">Robbsia betulipollinis</name>
    <dbReference type="NCBI Taxonomy" id="2981849"/>
    <lineage>
        <taxon>Bacteria</taxon>
        <taxon>Pseudomonadati</taxon>
        <taxon>Pseudomonadota</taxon>
        <taxon>Betaproteobacteria</taxon>
        <taxon>Burkholderiales</taxon>
        <taxon>Burkholderiaceae</taxon>
        <taxon>Robbsia</taxon>
    </lineage>
</organism>
<gene>
    <name evidence="3" type="ORF">OVY01_01760</name>
</gene>
<protein>
    <recommendedName>
        <fullName evidence="2">Haemolysin activator HlyB C-terminal domain-containing protein</fullName>
    </recommendedName>
</protein>
<dbReference type="EMBL" id="JAPMXC010000001">
    <property type="protein sequence ID" value="MCY0385989.1"/>
    <property type="molecule type" value="Genomic_DNA"/>
</dbReference>
<dbReference type="InterPro" id="IPR051544">
    <property type="entry name" value="TPS_OM_transporter"/>
</dbReference>
<feature type="domain" description="Haemolysin activator HlyB C-terminal" evidence="2">
    <location>
        <begin position="224"/>
        <end position="551"/>
    </location>
</feature>
<accession>A0ABT3ZHJ2</accession>
<dbReference type="Gene3D" id="2.40.160.50">
    <property type="entry name" value="membrane protein fhac: a member of the omp85/tpsb transporter family"/>
    <property type="match status" value="1"/>
</dbReference>
<sequence length="596" mass="62833">MTPPFRRAAIIRHIAGRIATMGLLLGCAAARAQDAALLAPDTLASPAYDDDTTIEMVEPPRAATTAPRLDGASDATRIRIDAVDLDEGPQASDARTAATLRAAVAHFRATLLAAPLPQSAILDAAETLEAAYARAGFVLVRVVVPEQALDAGARLRVIVVDAYLMAVDTSAVPQAVRAHVAAVLAPLVGRRGVRYAEIERQLLLAGDASGVTLQSQLVAGALSESSMLVVAAQYRPVTAAISADTHASTAIGGWSAGLELDLHSLAHRGETVYFRARGYPGPHRHGILGAEPRNRLLAGGIVMPLGNHGLSAGFEAIAVRAAPQTNAPYGFLSEYDRYSMRLRYALRRSQESNIGLEAAFDLQRDHTDLRYAGRRIVWSRDRLRVLRLGSTASWRVSAHGQLHGGVTTSFGLNTLGARARPPAGADDVPLSRMGADAGFRKLVLSAGYSQWLGPHLGVEVQARAQTGFNQPMAASEGMSLGGPGALSPFEPSALFGDTGALVRGEVFSRWQLPTRFGTTSASPYAFAALGSVALAQPTAVQRGSVTARAMGAGVRFAAAPRHAARSLSLALEYGVGHRNDGQPGENRFDVSARLHF</sequence>
<dbReference type="InterPro" id="IPR005565">
    <property type="entry name" value="Hemolysn_activator_HlyB_C"/>
</dbReference>
<feature type="signal peptide" evidence="1">
    <location>
        <begin position="1"/>
        <end position="32"/>
    </location>
</feature>
<dbReference type="PANTHER" id="PTHR34597">
    <property type="entry name" value="SLR1661 PROTEIN"/>
    <property type="match status" value="1"/>
</dbReference>
<evidence type="ECO:0000313" key="4">
    <source>
        <dbReference type="Proteomes" id="UP001082899"/>
    </source>
</evidence>
<evidence type="ECO:0000259" key="2">
    <source>
        <dbReference type="Pfam" id="PF03865"/>
    </source>
</evidence>
<keyword evidence="4" id="KW-1185">Reference proteome</keyword>
<reference evidence="3" key="1">
    <citation type="submission" date="2022-11" db="EMBL/GenBank/DDBJ databases">
        <title>Robbsia betulipollinis sp. nov., isolated from pollen of birch (Betula pendula).</title>
        <authorList>
            <person name="Shi H."/>
            <person name="Ambika Manirajan B."/>
            <person name="Ratering S."/>
            <person name="Geissler-Plaum R."/>
            <person name="Schnell S."/>
        </authorList>
    </citation>
    <scope>NUCLEOTIDE SEQUENCE</scope>
    <source>
        <strain evidence="3">Bb-Pol-6</strain>
    </source>
</reference>
<evidence type="ECO:0000313" key="3">
    <source>
        <dbReference type="EMBL" id="MCY0385989.1"/>
    </source>
</evidence>
<feature type="chain" id="PRO_5046547364" description="Haemolysin activator HlyB C-terminal domain-containing protein" evidence="1">
    <location>
        <begin position="33"/>
        <end position="596"/>
    </location>
</feature>
<comment type="caution">
    <text evidence="3">The sequence shown here is derived from an EMBL/GenBank/DDBJ whole genome shotgun (WGS) entry which is preliminary data.</text>
</comment>
<dbReference type="Proteomes" id="UP001082899">
    <property type="component" value="Unassembled WGS sequence"/>
</dbReference>
<evidence type="ECO:0000256" key="1">
    <source>
        <dbReference type="SAM" id="SignalP"/>
    </source>
</evidence>
<keyword evidence="1" id="KW-0732">Signal</keyword>
<dbReference type="Pfam" id="PF03865">
    <property type="entry name" value="ShlB"/>
    <property type="match status" value="1"/>
</dbReference>
<proteinExistence type="predicted"/>
<dbReference type="PANTHER" id="PTHR34597:SF6">
    <property type="entry name" value="BLR6126 PROTEIN"/>
    <property type="match status" value="1"/>
</dbReference>
<name>A0ABT3ZHJ2_9BURK</name>